<dbReference type="InterPro" id="IPR000944">
    <property type="entry name" value="Tscrpt_reg_Rrf2"/>
</dbReference>
<dbReference type="GO" id="GO:0005829">
    <property type="term" value="C:cytosol"/>
    <property type="evidence" value="ECO:0007669"/>
    <property type="project" value="TreeGrafter"/>
</dbReference>
<organism evidence="2">
    <name type="scientific">freshwater metagenome</name>
    <dbReference type="NCBI Taxonomy" id="449393"/>
    <lineage>
        <taxon>unclassified sequences</taxon>
        <taxon>metagenomes</taxon>
        <taxon>ecological metagenomes</taxon>
    </lineage>
</organism>
<protein>
    <submittedName>
        <fullName evidence="2">Unannotated protein</fullName>
    </submittedName>
</protein>
<dbReference type="EMBL" id="CAEZSR010000220">
    <property type="protein sequence ID" value="CAB4589648.1"/>
    <property type="molecule type" value="Genomic_DNA"/>
</dbReference>
<gene>
    <name evidence="2" type="ORF">UFOPK1493_03671</name>
</gene>
<dbReference type="SUPFAM" id="SSF46785">
    <property type="entry name" value="Winged helix' DNA-binding domain"/>
    <property type="match status" value="1"/>
</dbReference>
<keyword evidence="1" id="KW-0238">DNA-binding</keyword>
<dbReference type="AlphaFoldDB" id="A0A6J6FYI0"/>
<name>A0A6J6FYI0_9ZZZZ</name>
<accession>A0A6J6FYI0</accession>
<evidence type="ECO:0000313" key="2">
    <source>
        <dbReference type="EMBL" id="CAB4589648.1"/>
    </source>
</evidence>
<evidence type="ECO:0000256" key="1">
    <source>
        <dbReference type="ARBA" id="ARBA00023125"/>
    </source>
</evidence>
<dbReference type="GO" id="GO:0003677">
    <property type="term" value="F:DNA binding"/>
    <property type="evidence" value="ECO:0007669"/>
    <property type="project" value="UniProtKB-KW"/>
</dbReference>
<sequence length="159" mass="17402">MRITHKVDYGVRVMTTLAEVASETPGKPTSSHALAERDGLPPGFLDDILRLLRNGGLVRSQRGGEGGWMLTRPAKQITVADVIRAVDGPLASVRGVRPHELADAGEREPFISLWVAVRASLRSVLEHVTIADLATGRLPKRIQNMADKPDSWDARPREL</sequence>
<dbReference type="NCBIfam" id="TIGR00738">
    <property type="entry name" value="rrf2_super"/>
    <property type="match status" value="1"/>
</dbReference>
<proteinExistence type="predicted"/>
<dbReference type="InterPro" id="IPR036388">
    <property type="entry name" value="WH-like_DNA-bd_sf"/>
</dbReference>
<reference evidence="2" key="1">
    <citation type="submission" date="2020-05" db="EMBL/GenBank/DDBJ databases">
        <authorList>
            <person name="Chiriac C."/>
            <person name="Salcher M."/>
            <person name="Ghai R."/>
            <person name="Kavagutti S V."/>
        </authorList>
    </citation>
    <scope>NUCLEOTIDE SEQUENCE</scope>
</reference>
<dbReference type="GO" id="GO:0003700">
    <property type="term" value="F:DNA-binding transcription factor activity"/>
    <property type="evidence" value="ECO:0007669"/>
    <property type="project" value="TreeGrafter"/>
</dbReference>
<dbReference type="PROSITE" id="PS51197">
    <property type="entry name" value="HTH_RRF2_2"/>
    <property type="match status" value="1"/>
</dbReference>
<dbReference type="Gene3D" id="1.10.10.10">
    <property type="entry name" value="Winged helix-like DNA-binding domain superfamily/Winged helix DNA-binding domain"/>
    <property type="match status" value="1"/>
</dbReference>
<dbReference type="Pfam" id="PF02082">
    <property type="entry name" value="Rrf2"/>
    <property type="match status" value="1"/>
</dbReference>
<dbReference type="PANTHER" id="PTHR33221:SF5">
    <property type="entry name" value="HTH-TYPE TRANSCRIPTIONAL REGULATOR ISCR"/>
    <property type="match status" value="1"/>
</dbReference>
<dbReference type="InterPro" id="IPR036390">
    <property type="entry name" value="WH_DNA-bd_sf"/>
</dbReference>
<dbReference type="PANTHER" id="PTHR33221">
    <property type="entry name" value="WINGED HELIX-TURN-HELIX TRANSCRIPTIONAL REGULATOR, RRF2 FAMILY"/>
    <property type="match status" value="1"/>
</dbReference>